<evidence type="ECO:0000313" key="14">
    <source>
        <dbReference type="EMBL" id="SDJ79914.1"/>
    </source>
</evidence>
<name>A0A1G8WNT7_9ACTN</name>
<dbReference type="CDD" id="cd00082">
    <property type="entry name" value="HisKA"/>
    <property type="match status" value="1"/>
</dbReference>
<dbReference type="SMART" id="SM00304">
    <property type="entry name" value="HAMP"/>
    <property type="match status" value="1"/>
</dbReference>
<evidence type="ECO:0000256" key="8">
    <source>
        <dbReference type="ARBA" id="ARBA00022989"/>
    </source>
</evidence>
<dbReference type="SUPFAM" id="SSF47384">
    <property type="entry name" value="Homodimeric domain of signal transducing histidine kinase"/>
    <property type="match status" value="1"/>
</dbReference>
<keyword evidence="6 11" id="KW-0812">Transmembrane</keyword>
<keyword evidence="9" id="KW-0902">Two-component regulatory system</keyword>
<dbReference type="Pfam" id="PF02518">
    <property type="entry name" value="HATPase_c"/>
    <property type="match status" value="1"/>
</dbReference>
<accession>A0A1G8WNT7</accession>
<evidence type="ECO:0000256" key="7">
    <source>
        <dbReference type="ARBA" id="ARBA00022777"/>
    </source>
</evidence>
<keyword evidence="15" id="KW-1185">Reference proteome</keyword>
<dbReference type="CDD" id="cd06225">
    <property type="entry name" value="HAMP"/>
    <property type="match status" value="1"/>
</dbReference>
<dbReference type="AlphaFoldDB" id="A0A1G8WNT7"/>
<keyword evidence="7 14" id="KW-0418">Kinase</keyword>
<dbReference type="GO" id="GO:0005886">
    <property type="term" value="C:plasma membrane"/>
    <property type="evidence" value="ECO:0007669"/>
    <property type="project" value="UniProtKB-SubCell"/>
</dbReference>
<evidence type="ECO:0000256" key="5">
    <source>
        <dbReference type="ARBA" id="ARBA00022679"/>
    </source>
</evidence>
<dbReference type="PRINTS" id="PR00344">
    <property type="entry name" value="BCTRLSENSOR"/>
</dbReference>
<evidence type="ECO:0000313" key="15">
    <source>
        <dbReference type="Proteomes" id="UP000198683"/>
    </source>
</evidence>
<dbReference type="InterPro" id="IPR004358">
    <property type="entry name" value="Sig_transdc_His_kin-like_C"/>
</dbReference>
<dbReference type="PANTHER" id="PTHR45436">
    <property type="entry name" value="SENSOR HISTIDINE KINASE YKOH"/>
    <property type="match status" value="1"/>
</dbReference>
<dbReference type="Pfam" id="PF00672">
    <property type="entry name" value="HAMP"/>
    <property type="match status" value="1"/>
</dbReference>
<sequence length="466" mass="50424">MFFCVAGDGLSTRLSHSLRTRLALLASFAMLAVILVACLFSILSIRGEVADIRTHDLSGKAVRVLLEVKRERLPPVLDQDGLDGIQVVNAAGKPVSSTPSLAGQPRQVTSIPRGTMANDTAELCDLPAFPGQCKLVVALIAFQPDGPWVVYAFDPAVPWYVSIQMLLIHVGVVMVLVALTWIGVSHVVSRTLTPVGGITARLSEMSMGRSDVHIPVPESDDEIRDLAETANRTLERLHTAMKQQESAMELQRRFAADASHDLRSPITAMRAQVEEALLHPEDADWREVGGEVLASLDRLQAIVTDLLTLNKLDAHAPAERVPVDIAELVTNETMRQRGKPVRASLQEGVFVMGSPLQLARLLVNLLDNAERHAEREITVVVRREGGDCVLEVLDDGAGIAPDQREAVFQRFTRLDASRSRDAGGTGLGLPIAREIAHAHGGTLTIEDSDVGARFVLRIPCVSGPAP</sequence>
<comment type="catalytic activity">
    <reaction evidence="1">
        <text>ATP + protein L-histidine = ADP + protein N-phospho-L-histidine.</text>
        <dbReference type="EC" id="2.7.13.3"/>
    </reaction>
</comment>
<gene>
    <name evidence="14" type="ORF">SAMN05421874_103245</name>
</gene>
<comment type="subcellular location">
    <subcellularLocation>
        <location evidence="2">Cell membrane</location>
    </subcellularLocation>
</comment>
<dbReference type="Proteomes" id="UP000198683">
    <property type="component" value="Unassembled WGS sequence"/>
</dbReference>
<dbReference type="PANTHER" id="PTHR45436:SF5">
    <property type="entry name" value="SENSOR HISTIDINE KINASE TRCS"/>
    <property type="match status" value="1"/>
</dbReference>
<keyword evidence="10 11" id="KW-0472">Membrane</keyword>
<dbReference type="PROSITE" id="PS50109">
    <property type="entry name" value="HIS_KIN"/>
    <property type="match status" value="1"/>
</dbReference>
<feature type="transmembrane region" description="Helical" evidence="11">
    <location>
        <begin position="166"/>
        <end position="184"/>
    </location>
</feature>
<feature type="transmembrane region" description="Helical" evidence="11">
    <location>
        <begin position="22"/>
        <end position="43"/>
    </location>
</feature>
<proteinExistence type="predicted"/>
<dbReference type="SMART" id="SM00388">
    <property type="entry name" value="HisKA"/>
    <property type="match status" value="1"/>
</dbReference>
<dbReference type="PROSITE" id="PS50885">
    <property type="entry name" value="HAMP"/>
    <property type="match status" value="1"/>
</dbReference>
<dbReference type="Gene3D" id="6.10.340.10">
    <property type="match status" value="1"/>
</dbReference>
<dbReference type="Gene3D" id="1.10.287.130">
    <property type="match status" value="1"/>
</dbReference>
<feature type="domain" description="Histidine kinase" evidence="12">
    <location>
        <begin position="257"/>
        <end position="462"/>
    </location>
</feature>
<reference evidence="14 15" key="1">
    <citation type="submission" date="2016-10" db="EMBL/GenBank/DDBJ databases">
        <authorList>
            <person name="de Groot N.N."/>
        </authorList>
    </citation>
    <scope>NUCLEOTIDE SEQUENCE [LARGE SCALE GENOMIC DNA]</scope>
    <source>
        <strain evidence="14 15">CGMCC 4.5681</strain>
    </source>
</reference>
<evidence type="ECO:0000256" key="2">
    <source>
        <dbReference type="ARBA" id="ARBA00004236"/>
    </source>
</evidence>
<dbReference type="GO" id="GO:0000155">
    <property type="term" value="F:phosphorelay sensor kinase activity"/>
    <property type="evidence" value="ECO:0007669"/>
    <property type="project" value="InterPro"/>
</dbReference>
<evidence type="ECO:0000256" key="6">
    <source>
        <dbReference type="ARBA" id="ARBA00022692"/>
    </source>
</evidence>
<evidence type="ECO:0000256" key="11">
    <source>
        <dbReference type="SAM" id="Phobius"/>
    </source>
</evidence>
<dbReference type="InterPro" id="IPR050428">
    <property type="entry name" value="TCS_sensor_his_kinase"/>
</dbReference>
<protein>
    <recommendedName>
        <fullName evidence="3">histidine kinase</fullName>
        <ecNumber evidence="3">2.7.13.3</ecNumber>
    </recommendedName>
</protein>
<feature type="domain" description="HAMP" evidence="13">
    <location>
        <begin position="189"/>
        <end position="242"/>
    </location>
</feature>
<dbReference type="SUPFAM" id="SSF55874">
    <property type="entry name" value="ATPase domain of HSP90 chaperone/DNA topoisomerase II/histidine kinase"/>
    <property type="match status" value="1"/>
</dbReference>
<evidence type="ECO:0000259" key="12">
    <source>
        <dbReference type="PROSITE" id="PS50109"/>
    </source>
</evidence>
<evidence type="ECO:0000259" key="13">
    <source>
        <dbReference type="PROSITE" id="PS50885"/>
    </source>
</evidence>
<evidence type="ECO:0000256" key="10">
    <source>
        <dbReference type="ARBA" id="ARBA00023136"/>
    </source>
</evidence>
<dbReference type="InterPro" id="IPR003594">
    <property type="entry name" value="HATPase_dom"/>
</dbReference>
<dbReference type="STRING" id="683260.SAMN05421874_103245"/>
<keyword evidence="4" id="KW-0597">Phosphoprotein</keyword>
<dbReference type="InterPro" id="IPR005467">
    <property type="entry name" value="His_kinase_dom"/>
</dbReference>
<dbReference type="SMART" id="SM00387">
    <property type="entry name" value="HATPase_c"/>
    <property type="match status" value="1"/>
</dbReference>
<dbReference type="InterPro" id="IPR003660">
    <property type="entry name" value="HAMP_dom"/>
</dbReference>
<dbReference type="Pfam" id="PF00512">
    <property type="entry name" value="HisKA"/>
    <property type="match status" value="1"/>
</dbReference>
<evidence type="ECO:0000256" key="1">
    <source>
        <dbReference type="ARBA" id="ARBA00000085"/>
    </source>
</evidence>
<dbReference type="EMBL" id="FNFB01000003">
    <property type="protein sequence ID" value="SDJ79914.1"/>
    <property type="molecule type" value="Genomic_DNA"/>
</dbReference>
<keyword evidence="5" id="KW-0808">Transferase</keyword>
<dbReference type="InterPro" id="IPR036890">
    <property type="entry name" value="HATPase_C_sf"/>
</dbReference>
<dbReference type="Gene3D" id="3.30.565.10">
    <property type="entry name" value="Histidine kinase-like ATPase, C-terminal domain"/>
    <property type="match status" value="1"/>
</dbReference>
<keyword evidence="8 11" id="KW-1133">Transmembrane helix</keyword>
<dbReference type="EC" id="2.7.13.3" evidence="3"/>
<evidence type="ECO:0000256" key="3">
    <source>
        <dbReference type="ARBA" id="ARBA00012438"/>
    </source>
</evidence>
<organism evidence="14 15">
    <name type="scientific">Nonomuraea maritima</name>
    <dbReference type="NCBI Taxonomy" id="683260"/>
    <lineage>
        <taxon>Bacteria</taxon>
        <taxon>Bacillati</taxon>
        <taxon>Actinomycetota</taxon>
        <taxon>Actinomycetes</taxon>
        <taxon>Streptosporangiales</taxon>
        <taxon>Streptosporangiaceae</taxon>
        <taxon>Nonomuraea</taxon>
    </lineage>
</organism>
<evidence type="ECO:0000256" key="9">
    <source>
        <dbReference type="ARBA" id="ARBA00023012"/>
    </source>
</evidence>
<dbReference type="SUPFAM" id="SSF158472">
    <property type="entry name" value="HAMP domain-like"/>
    <property type="match status" value="1"/>
</dbReference>
<dbReference type="InterPro" id="IPR036097">
    <property type="entry name" value="HisK_dim/P_sf"/>
</dbReference>
<dbReference type="InterPro" id="IPR003661">
    <property type="entry name" value="HisK_dim/P_dom"/>
</dbReference>
<evidence type="ECO:0000256" key="4">
    <source>
        <dbReference type="ARBA" id="ARBA00022553"/>
    </source>
</evidence>